<comment type="caution">
    <text evidence="9">The sequence shown here is derived from an EMBL/GenBank/DDBJ whole genome shotgun (WGS) entry which is preliminary data.</text>
</comment>
<dbReference type="GO" id="GO:0016020">
    <property type="term" value="C:membrane"/>
    <property type="evidence" value="ECO:0007669"/>
    <property type="project" value="UniProtKB-SubCell"/>
</dbReference>
<keyword evidence="6" id="KW-0732">Signal</keyword>
<dbReference type="Gene3D" id="2.40.30.170">
    <property type="match status" value="1"/>
</dbReference>
<dbReference type="Pfam" id="PF25917">
    <property type="entry name" value="BSH_RND"/>
    <property type="match status" value="1"/>
</dbReference>
<proteinExistence type="predicted"/>
<evidence type="ECO:0000256" key="6">
    <source>
        <dbReference type="SAM" id="SignalP"/>
    </source>
</evidence>
<dbReference type="Proteomes" id="UP000092634">
    <property type="component" value="Unassembled WGS sequence"/>
</dbReference>
<evidence type="ECO:0000313" key="9">
    <source>
        <dbReference type="EMBL" id="OFJ49665.1"/>
    </source>
</evidence>
<feature type="coiled-coil region" evidence="5">
    <location>
        <begin position="133"/>
        <end position="167"/>
    </location>
</feature>
<protein>
    <submittedName>
        <fullName evidence="9">Secretion protein HlyD</fullName>
    </submittedName>
</protein>
<feature type="chain" id="PRO_5009214693" evidence="6">
    <location>
        <begin position="29"/>
        <end position="416"/>
    </location>
</feature>
<evidence type="ECO:0000259" key="7">
    <source>
        <dbReference type="Pfam" id="PF25917"/>
    </source>
</evidence>
<evidence type="ECO:0000256" key="5">
    <source>
        <dbReference type="SAM" id="Coils"/>
    </source>
</evidence>
<organism evidence="9 10">
    <name type="scientific">Janthinobacterium lividum</name>
    <dbReference type="NCBI Taxonomy" id="29581"/>
    <lineage>
        <taxon>Bacteria</taxon>
        <taxon>Pseudomonadati</taxon>
        <taxon>Pseudomonadota</taxon>
        <taxon>Betaproteobacteria</taxon>
        <taxon>Burkholderiales</taxon>
        <taxon>Oxalobacteraceae</taxon>
        <taxon>Janthinobacterium</taxon>
    </lineage>
</organism>
<dbReference type="InterPro" id="IPR058625">
    <property type="entry name" value="MdtA-like_BSH"/>
</dbReference>
<evidence type="ECO:0000313" key="10">
    <source>
        <dbReference type="Proteomes" id="UP000092634"/>
    </source>
</evidence>
<dbReference type="SUPFAM" id="SSF111369">
    <property type="entry name" value="HlyD-like secretion proteins"/>
    <property type="match status" value="2"/>
</dbReference>
<dbReference type="InterPro" id="IPR058792">
    <property type="entry name" value="Beta-barrel_RND_2"/>
</dbReference>
<keyword evidence="3" id="KW-1133">Transmembrane helix</keyword>
<dbReference type="PANTHER" id="PTHR30386:SF26">
    <property type="entry name" value="TRANSPORT PROTEIN COMB"/>
    <property type="match status" value="1"/>
</dbReference>
<evidence type="ECO:0000259" key="8">
    <source>
        <dbReference type="Pfam" id="PF25954"/>
    </source>
</evidence>
<evidence type="ECO:0000256" key="3">
    <source>
        <dbReference type="ARBA" id="ARBA00022989"/>
    </source>
</evidence>
<dbReference type="InterPro" id="IPR050739">
    <property type="entry name" value="MFP"/>
</dbReference>
<evidence type="ECO:0000256" key="2">
    <source>
        <dbReference type="ARBA" id="ARBA00022692"/>
    </source>
</evidence>
<name>A0A1E8PTT4_9BURK</name>
<evidence type="ECO:0000256" key="4">
    <source>
        <dbReference type="ARBA" id="ARBA00023136"/>
    </source>
</evidence>
<feature type="signal peptide" evidence="6">
    <location>
        <begin position="1"/>
        <end position="28"/>
    </location>
</feature>
<sequence length="416" mass="43447">MSNQPGQAEHKVLSAVPPAASAASAASAAPAAPPALAASASSAAPNKRVKIIAGLIVLVALGAGARMWYRSHYFVETENAYVSGHVHPVSARISGVVTQVFIDDNQMVKEGDVIAELDPFDQRVKTEQIAAQIASAEQQVLQADAQIAQVQAQASAAQAQVAQSDAQLLRAKQDAERYGQLYTSQMKAVSKAELDAANAARSSAVADLAARRDSAAAAKAQIGAAQAARDVAKAQVAVLRVQLKDAEQQLQYNRILAPVAGRIGKRNLETGMRVQPGQQLTAIVQDNVWVTANFKETQLADLQRGQSVHVTIDAMPGKKLVGTIDSFAPASGAQFALLPADNATGNFTKIVQRVPVKIVFQPADIKAINGRLVPGMSVIAEVEVNQPVSAQDKAVAPRHAAALVAPTAPAAQSSAR</sequence>
<comment type="subcellular location">
    <subcellularLocation>
        <location evidence="1">Membrane</location>
        <topology evidence="1">Single-pass membrane protein</topology>
    </subcellularLocation>
</comment>
<evidence type="ECO:0000256" key="1">
    <source>
        <dbReference type="ARBA" id="ARBA00004167"/>
    </source>
</evidence>
<accession>A0A1E8PTT4</accession>
<dbReference type="AlphaFoldDB" id="A0A1E8PTT4"/>
<dbReference type="PANTHER" id="PTHR30386">
    <property type="entry name" value="MEMBRANE FUSION SUBUNIT OF EMRAB-TOLC MULTIDRUG EFFLUX PUMP"/>
    <property type="match status" value="1"/>
</dbReference>
<keyword evidence="4" id="KW-0472">Membrane</keyword>
<reference evidence="9 10" key="1">
    <citation type="submission" date="2016-10" db="EMBL/GenBank/DDBJ databases">
        <title>Updated version of Genome Assembly of Janthinobacterium lividum ERGS5:01.</title>
        <authorList>
            <person name="Kumar R."/>
            <person name="Acharya V."/>
            <person name="Singh D."/>
        </authorList>
    </citation>
    <scope>NUCLEOTIDE SEQUENCE [LARGE SCALE GENOMIC DNA]</scope>
    <source>
        <strain evidence="9 10">ERGS5:01</strain>
    </source>
</reference>
<keyword evidence="2" id="KW-0812">Transmembrane</keyword>
<dbReference type="Gene3D" id="1.10.287.470">
    <property type="entry name" value="Helix hairpin bin"/>
    <property type="match status" value="1"/>
</dbReference>
<dbReference type="Pfam" id="PF25954">
    <property type="entry name" value="Beta-barrel_RND_2"/>
    <property type="match status" value="1"/>
</dbReference>
<keyword evidence="5" id="KW-0175">Coiled coil</keyword>
<gene>
    <name evidence="9" type="ORF">BA896_013130</name>
</gene>
<dbReference type="Gene3D" id="2.40.50.100">
    <property type="match status" value="1"/>
</dbReference>
<feature type="domain" description="CusB-like beta-barrel" evidence="8">
    <location>
        <begin position="287"/>
        <end position="330"/>
    </location>
</feature>
<dbReference type="EMBL" id="MAQB02000001">
    <property type="protein sequence ID" value="OFJ49665.1"/>
    <property type="molecule type" value="Genomic_DNA"/>
</dbReference>
<feature type="domain" description="Multidrug resistance protein MdtA-like barrel-sandwich hybrid" evidence="7">
    <location>
        <begin position="89"/>
        <end position="284"/>
    </location>
</feature>